<dbReference type="InterPro" id="IPR013783">
    <property type="entry name" value="Ig-like_fold"/>
</dbReference>
<dbReference type="Gene3D" id="2.60.40.10">
    <property type="entry name" value="Immunoglobulins"/>
    <property type="match status" value="1"/>
</dbReference>
<reference evidence="8" key="4">
    <citation type="submission" date="2025-09" db="UniProtKB">
        <authorList>
            <consortium name="Ensembl"/>
        </authorList>
    </citation>
    <scope>IDENTIFICATION</scope>
</reference>
<protein>
    <recommendedName>
        <fullName evidence="7">Link domain-containing protein</fullName>
    </recommendedName>
</protein>
<dbReference type="InParanoid" id="A0A3B1IE63"/>
<evidence type="ECO:0000313" key="8">
    <source>
        <dbReference type="Ensembl" id="ENSAMXP00000027865.1"/>
    </source>
</evidence>
<dbReference type="GO" id="GO:0072534">
    <property type="term" value="C:perineuronal net"/>
    <property type="evidence" value="ECO:0007669"/>
    <property type="project" value="TreeGrafter"/>
</dbReference>
<dbReference type="GO" id="GO:0005615">
    <property type="term" value="C:extracellular space"/>
    <property type="evidence" value="ECO:0007669"/>
    <property type="project" value="TreeGrafter"/>
</dbReference>
<dbReference type="GO" id="GO:0005540">
    <property type="term" value="F:hyaluronic acid binding"/>
    <property type="evidence" value="ECO:0007669"/>
    <property type="project" value="InterPro"/>
</dbReference>
<evidence type="ECO:0000313" key="9">
    <source>
        <dbReference type="Proteomes" id="UP000018467"/>
    </source>
</evidence>
<dbReference type="GO" id="GO:0045202">
    <property type="term" value="C:synapse"/>
    <property type="evidence" value="ECO:0007669"/>
    <property type="project" value="TreeGrafter"/>
</dbReference>
<dbReference type="Pfam" id="PF00193">
    <property type="entry name" value="Xlink"/>
    <property type="match status" value="1"/>
</dbReference>
<evidence type="ECO:0000256" key="1">
    <source>
        <dbReference type="ARBA" id="ARBA00004613"/>
    </source>
</evidence>
<keyword evidence="4" id="KW-0677">Repeat</keyword>
<comment type="similarity">
    <text evidence="2">Belongs to the aggrecan/versican proteoglycan family.</text>
</comment>
<dbReference type="PANTHER" id="PTHR22804:SF42">
    <property type="entry name" value="AGGRECAN CORE PROTEIN"/>
    <property type="match status" value="1"/>
</dbReference>
<dbReference type="InterPro" id="IPR050691">
    <property type="entry name" value="Hyaluronan_bind_Proteoglycan"/>
</dbReference>
<dbReference type="Gene3D" id="3.10.100.10">
    <property type="entry name" value="Mannose-Binding Protein A, subunit A"/>
    <property type="match status" value="1"/>
</dbReference>
<dbReference type="Bgee" id="ENSAMXG00000039144">
    <property type="expression patterns" value="Expressed in bone element and 8 other cell types or tissues"/>
</dbReference>
<dbReference type="GO" id="GO:0002052">
    <property type="term" value="P:positive regulation of neuroblast proliferation"/>
    <property type="evidence" value="ECO:0007669"/>
    <property type="project" value="TreeGrafter"/>
</dbReference>
<feature type="domain" description="Link" evidence="7">
    <location>
        <begin position="40"/>
        <end position="95"/>
    </location>
</feature>
<dbReference type="AlphaFoldDB" id="A0A3B1IE63"/>
<evidence type="ECO:0000256" key="5">
    <source>
        <dbReference type="ARBA" id="ARBA00023157"/>
    </source>
</evidence>
<reference evidence="9" key="2">
    <citation type="journal article" date="2014" name="Nat. Commun.">
        <title>The cavefish genome reveals candidate genes for eye loss.</title>
        <authorList>
            <person name="McGaugh S.E."/>
            <person name="Gross J.B."/>
            <person name="Aken B."/>
            <person name="Blin M."/>
            <person name="Borowsky R."/>
            <person name="Chalopin D."/>
            <person name="Hinaux H."/>
            <person name="Jeffery W.R."/>
            <person name="Keene A."/>
            <person name="Ma L."/>
            <person name="Minx P."/>
            <person name="Murphy D."/>
            <person name="O'Quin K.E."/>
            <person name="Retaux S."/>
            <person name="Rohner N."/>
            <person name="Searle S.M."/>
            <person name="Stahl B.A."/>
            <person name="Tabin C."/>
            <person name="Volff J.N."/>
            <person name="Yoshizawa M."/>
            <person name="Warren W.C."/>
        </authorList>
    </citation>
    <scope>NUCLEOTIDE SEQUENCE [LARGE SCALE GENOMIC DNA]</scope>
    <source>
        <strain evidence="9">female</strain>
    </source>
</reference>
<accession>A0A3B1IE63</accession>
<dbReference type="STRING" id="7994.ENSAMXP00000027865"/>
<dbReference type="Ensembl" id="ENSAMXT00000036982.1">
    <property type="protein sequence ID" value="ENSAMXP00000027865.1"/>
    <property type="gene ID" value="ENSAMXG00000039144.1"/>
</dbReference>
<reference evidence="9" key="1">
    <citation type="submission" date="2013-03" db="EMBL/GenBank/DDBJ databases">
        <authorList>
            <person name="Jeffery W."/>
            <person name="Warren W."/>
            <person name="Wilson R.K."/>
        </authorList>
    </citation>
    <scope>NUCLEOTIDE SEQUENCE</scope>
    <source>
        <strain evidence="9">female</strain>
    </source>
</reference>
<dbReference type="GO" id="GO:0010001">
    <property type="term" value="P:glial cell differentiation"/>
    <property type="evidence" value="ECO:0007669"/>
    <property type="project" value="TreeGrafter"/>
</dbReference>
<comment type="subcellular location">
    <subcellularLocation>
        <location evidence="1">Secreted</location>
    </subcellularLocation>
</comment>
<dbReference type="SMART" id="SM00445">
    <property type="entry name" value="LINK"/>
    <property type="match status" value="1"/>
</dbReference>
<keyword evidence="3" id="KW-0964">Secreted</keyword>
<dbReference type="SUPFAM" id="SSF48726">
    <property type="entry name" value="Immunoglobulin"/>
    <property type="match status" value="1"/>
</dbReference>
<dbReference type="PRINTS" id="PR01265">
    <property type="entry name" value="LINKMODULE"/>
</dbReference>
<proteinExistence type="inferred from homology"/>
<keyword evidence="9" id="KW-1185">Reference proteome</keyword>
<dbReference type="GO" id="GO:0007417">
    <property type="term" value="P:central nervous system development"/>
    <property type="evidence" value="ECO:0007669"/>
    <property type="project" value="TreeGrafter"/>
</dbReference>
<sequence>PSDASIEITELHSKDSGTYRCEVMQGIEDNYDSVEMQVQVVFHYHSGSRRYAYTFEEAQRTCQQMGAEIATPEQLQAAYEAGLHQCSAGWLKDQS</sequence>
<keyword evidence="5" id="KW-1015">Disulfide bond</keyword>
<name>A0A3B1IE63_ASTMX</name>
<evidence type="ECO:0000256" key="3">
    <source>
        <dbReference type="ARBA" id="ARBA00022525"/>
    </source>
</evidence>
<dbReference type="GO" id="GO:0001501">
    <property type="term" value="P:skeletal system development"/>
    <property type="evidence" value="ECO:0007669"/>
    <property type="project" value="TreeGrafter"/>
</dbReference>
<evidence type="ECO:0000256" key="2">
    <source>
        <dbReference type="ARBA" id="ARBA00006838"/>
    </source>
</evidence>
<dbReference type="SUPFAM" id="SSF56436">
    <property type="entry name" value="C-type lectin-like"/>
    <property type="match status" value="1"/>
</dbReference>
<evidence type="ECO:0000259" key="7">
    <source>
        <dbReference type="PROSITE" id="PS50963"/>
    </source>
</evidence>
<dbReference type="GO" id="GO:0007155">
    <property type="term" value="P:cell adhesion"/>
    <property type="evidence" value="ECO:0007669"/>
    <property type="project" value="InterPro"/>
</dbReference>
<comment type="caution">
    <text evidence="6">Lacks conserved residue(s) required for the propagation of feature annotation.</text>
</comment>
<reference evidence="8" key="3">
    <citation type="submission" date="2025-08" db="UniProtKB">
        <authorList>
            <consortium name="Ensembl"/>
        </authorList>
    </citation>
    <scope>IDENTIFICATION</scope>
</reference>
<dbReference type="Proteomes" id="UP000018467">
    <property type="component" value="Unassembled WGS sequence"/>
</dbReference>
<organism evidence="8 9">
    <name type="scientific">Astyanax mexicanus</name>
    <name type="common">Blind cave fish</name>
    <name type="synonym">Astyanax fasciatus mexicanus</name>
    <dbReference type="NCBI Taxonomy" id="7994"/>
    <lineage>
        <taxon>Eukaryota</taxon>
        <taxon>Metazoa</taxon>
        <taxon>Chordata</taxon>
        <taxon>Craniata</taxon>
        <taxon>Vertebrata</taxon>
        <taxon>Euteleostomi</taxon>
        <taxon>Actinopterygii</taxon>
        <taxon>Neopterygii</taxon>
        <taxon>Teleostei</taxon>
        <taxon>Ostariophysi</taxon>
        <taxon>Characiformes</taxon>
        <taxon>Characoidei</taxon>
        <taxon>Acestrorhamphidae</taxon>
        <taxon>Acestrorhamphinae</taxon>
        <taxon>Astyanax</taxon>
    </lineage>
</organism>
<dbReference type="InterPro" id="IPR036179">
    <property type="entry name" value="Ig-like_dom_sf"/>
</dbReference>
<dbReference type="InterPro" id="IPR016186">
    <property type="entry name" value="C-type_lectin-like/link_sf"/>
</dbReference>
<evidence type="ECO:0000256" key="4">
    <source>
        <dbReference type="ARBA" id="ARBA00022737"/>
    </source>
</evidence>
<dbReference type="InterPro" id="IPR016187">
    <property type="entry name" value="CTDL_fold"/>
</dbReference>
<dbReference type="GeneTree" id="ENSGT00940000155971"/>
<dbReference type="InterPro" id="IPR000538">
    <property type="entry name" value="Link_dom"/>
</dbReference>
<evidence type="ECO:0000256" key="6">
    <source>
        <dbReference type="PROSITE-ProRule" id="PRU00323"/>
    </source>
</evidence>
<dbReference type="PROSITE" id="PS50963">
    <property type="entry name" value="LINK_2"/>
    <property type="match status" value="1"/>
</dbReference>
<dbReference type="PANTHER" id="PTHR22804">
    <property type="entry name" value="AGGRECAN/VERSICAN PROTEOGLYCAN"/>
    <property type="match status" value="1"/>
</dbReference>